<evidence type="ECO:0000313" key="3">
    <source>
        <dbReference type="Proteomes" id="UP000243745"/>
    </source>
</evidence>
<dbReference type="GO" id="GO:0009401">
    <property type="term" value="P:phosphoenolpyruvate-dependent sugar phosphotransferase system"/>
    <property type="evidence" value="ECO:0007669"/>
    <property type="project" value="InterPro"/>
</dbReference>
<dbReference type="SUPFAM" id="SSF55604">
    <property type="entry name" value="Glucose permease domain IIB"/>
    <property type="match status" value="1"/>
</dbReference>
<accession>A0A662ZJR7</accession>
<dbReference type="Proteomes" id="UP000243745">
    <property type="component" value="Unassembled WGS sequence"/>
</dbReference>
<feature type="transmembrane region" description="Helical" evidence="1">
    <location>
        <begin position="299"/>
        <end position="325"/>
    </location>
</feature>
<feature type="transmembrane region" description="Helical" evidence="1">
    <location>
        <begin position="162"/>
        <end position="185"/>
    </location>
</feature>
<gene>
    <name evidence="2" type="ORF">SAMN02910344_01801</name>
</gene>
<evidence type="ECO:0000256" key="1">
    <source>
        <dbReference type="SAM" id="Phobius"/>
    </source>
</evidence>
<evidence type="ECO:0000313" key="2">
    <source>
        <dbReference type="EMBL" id="SFP58865.1"/>
    </source>
</evidence>
<organism evidence="2 3">
    <name type="scientific">Ruminobacter amylophilus</name>
    <dbReference type="NCBI Taxonomy" id="867"/>
    <lineage>
        <taxon>Bacteria</taxon>
        <taxon>Pseudomonadati</taxon>
        <taxon>Pseudomonadota</taxon>
        <taxon>Gammaproteobacteria</taxon>
        <taxon>Aeromonadales</taxon>
        <taxon>Succinivibrionaceae</taxon>
        <taxon>Ruminobacter</taxon>
    </lineage>
</organism>
<reference evidence="2 3" key="1">
    <citation type="submission" date="2016-10" db="EMBL/GenBank/DDBJ databases">
        <authorList>
            <person name="Varghese N."/>
            <person name="Submissions S."/>
        </authorList>
    </citation>
    <scope>NUCLEOTIDE SEQUENCE [LARGE SCALE GENOMIC DNA]</scope>
    <source>
        <strain evidence="2 3">DSM 1361</strain>
    </source>
</reference>
<keyword evidence="1" id="KW-0472">Membrane</keyword>
<keyword evidence="1" id="KW-0812">Transmembrane</keyword>
<dbReference type="AlphaFoldDB" id="A0A662ZJR7"/>
<feature type="transmembrane region" description="Helical" evidence="1">
    <location>
        <begin position="117"/>
        <end position="142"/>
    </location>
</feature>
<dbReference type="GO" id="GO:0008982">
    <property type="term" value="F:protein-N(PI)-phosphohistidine-sugar phosphotransferase activity"/>
    <property type="evidence" value="ECO:0007669"/>
    <property type="project" value="InterPro"/>
</dbReference>
<proteinExistence type="predicted"/>
<feature type="transmembrane region" description="Helical" evidence="1">
    <location>
        <begin position="12"/>
        <end position="30"/>
    </location>
</feature>
<sequence>MQVEINYRSLFLILPILFCTVAQLTGYNFLLPNGNGHLYTAIAPCVFALGLAMIIPSSNRGWLITGTVTSFFLIYKLLHLIQPDYTYSSLVAAFLGPLATALLHPRSHKKITFTAKILNRTITFMILMVLCCILCFASSSLYENIQTGINNLYMSHIYNDSYSFIYGIIYQFCETFGFGSFILEIRHLIVDTGVSQSFYSTTTAVFTTGLPAFFLAITRTQTRRKRLNYLMLFLLALASSTTGYSISMLMICLLWMQPSLFGLYLINCVFYYIIGYQIHFEPQNISTAFYNPNLNISQINIYDIKFLAFALFIFTCNYLTATAVLKEKQRYTQKTGQIIRVKPLIIDILSDLGTQDYSLKTVNIIKALGGLDNIVHVSKHDSTITFTVQDQSVIDFEQLNANGTATLYSDSLAHCISYTLRDNAADIYGNIVNISSHCLTDITSEYHEIEPYSIEKSKFKNLYTCKEEINAMDSN</sequence>
<dbReference type="EMBL" id="FOXF01000040">
    <property type="protein sequence ID" value="SFP58865.1"/>
    <property type="molecule type" value="Genomic_DNA"/>
</dbReference>
<keyword evidence="1" id="KW-1133">Transmembrane helix</keyword>
<feature type="transmembrane region" description="Helical" evidence="1">
    <location>
        <begin position="62"/>
        <end position="81"/>
    </location>
</feature>
<feature type="transmembrane region" description="Helical" evidence="1">
    <location>
        <begin position="229"/>
        <end position="254"/>
    </location>
</feature>
<feature type="transmembrane region" description="Helical" evidence="1">
    <location>
        <begin position="261"/>
        <end position="279"/>
    </location>
</feature>
<protein>
    <submittedName>
        <fullName evidence="2">Uncharacterized protein</fullName>
    </submittedName>
</protein>
<feature type="transmembrane region" description="Helical" evidence="1">
    <location>
        <begin position="36"/>
        <end position="55"/>
    </location>
</feature>
<name>A0A662ZJR7_9GAMM</name>
<feature type="transmembrane region" description="Helical" evidence="1">
    <location>
        <begin position="197"/>
        <end position="217"/>
    </location>
</feature>
<dbReference type="InterPro" id="IPR036878">
    <property type="entry name" value="Glu_permease_IIB"/>
</dbReference>
<keyword evidence="3" id="KW-1185">Reference proteome</keyword>
<dbReference type="RefSeq" id="WP_093142990.1">
    <property type="nucleotide sequence ID" value="NZ_FOXF01000040.1"/>
</dbReference>